<evidence type="ECO:0000313" key="4">
    <source>
        <dbReference type="EMBL" id="QXJ28343.1"/>
    </source>
</evidence>
<dbReference type="EMBL" id="CP077717">
    <property type="protein sequence ID" value="QXJ28343.1"/>
    <property type="molecule type" value="Genomic_DNA"/>
</dbReference>
<dbReference type="Pfam" id="PF02824">
    <property type="entry name" value="TGS"/>
    <property type="match status" value="1"/>
</dbReference>
<evidence type="ECO:0000256" key="2">
    <source>
        <dbReference type="ARBA" id="ARBA00023134"/>
    </source>
</evidence>
<protein>
    <submittedName>
        <fullName evidence="4">GTP-binding protein RBG1/RBG2</fullName>
    </submittedName>
</protein>
<dbReference type="CDD" id="cd01666">
    <property type="entry name" value="TGS_DRG"/>
    <property type="match status" value="1"/>
</dbReference>
<dbReference type="OrthoDB" id="372125at2157"/>
<organism evidence="4 5">
    <name type="scientific">Saccharolobus shibatae (strain ATCC 51178 / DSM 5389 / JCM 8931 / NBRC 15437 / B12)</name>
    <name type="common">Sulfolobus shibatae</name>
    <dbReference type="NCBI Taxonomy" id="523848"/>
    <lineage>
        <taxon>Archaea</taxon>
        <taxon>Thermoproteota</taxon>
        <taxon>Thermoprotei</taxon>
        <taxon>Sulfolobales</taxon>
        <taxon>Sulfolobaceae</taxon>
        <taxon>Saccharolobus</taxon>
    </lineage>
</organism>
<dbReference type="FunFam" id="3.10.20.30:FF:000016">
    <property type="entry name" value="Developmentally-regulated GTP-binding protein 2"/>
    <property type="match status" value="1"/>
</dbReference>
<dbReference type="GeneID" id="65562804"/>
<dbReference type="InterPro" id="IPR045001">
    <property type="entry name" value="DRG"/>
</dbReference>
<keyword evidence="1" id="KW-0547">Nucleotide-binding</keyword>
<evidence type="ECO:0000259" key="3">
    <source>
        <dbReference type="PROSITE" id="PS51880"/>
    </source>
</evidence>
<proteinExistence type="predicted"/>
<accession>A0A8F5BNE9</accession>
<keyword evidence="2" id="KW-0342">GTP-binding</keyword>
<dbReference type="GO" id="GO:0003924">
    <property type="term" value="F:GTPase activity"/>
    <property type="evidence" value="ECO:0007669"/>
    <property type="project" value="InterPro"/>
</dbReference>
<dbReference type="RefSeq" id="WP_218267280.1">
    <property type="nucleotide sequence ID" value="NZ_CP077717.1"/>
</dbReference>
<dbReference type="AlphaFoldDB" id="A0A8F5BNE9"/>
<dbReference type="InterPro" id="IPR004095">
    <property type="entry name" value="TGS"/>
</dbReference>
<dbReference type="Proteomes" id="UP000694018">
    <property type="component" value="Chromosome"/>
</dbReference>
<dbReference type="GO" id="GO:0005525">
    <property type="term" value="F:GTP binding"/>
    <property type="evidence" value="ECO:0007669"/>
    <property type="project" value="UniProtKB-KW"/>
</dbReference>
<evidence type="ECO:0000313" key="5">
    <source>
        <dbReference type="Proteomes" id="UP000694018"/>
    </source>
</evidence>
<feature type="domain" description="TGS" evidence="3">
    <location>
        <begin position="276"/>
        <end position="350"/>
    </location>
</feature>
<name>A0A8F5BNE9_SACSH</name>
<dbReference type="KEGG" id="sshi:J5U23_01212"/>
<dbReference type="PROSITE" id="PS51880">
    <property type="entry name" value="TGS"/>
    <property type="match status" value="1"/>
</dbReference>
<reference evidence="4" key="1">
    <citation type="journal article" date="2021" name="Environ. Microbiol.">
        <title>New insights into the diversity and evolution of the archaeal mobilome from three complete genomes of Saccharolobus shibatae.</title>
        <authorList>
            <person name="Medvedeva S."/>
            <person name="Brandt D."/>
            <person name="Cvirkaite-Krupovic V."/>
            <person name="Liu Y."/>
            <person name="Severinov K."/>
            <person name="Ishino S."/>
            <person name="Ishino Y."/>
            <person name="Prangishvili D."/>
            <person name="Kalinowski J."/>
            <person name="Krupovic M."/>
        </authorList>
    </citation>
    <scope>NUCLEOTIDE SEQUENCE</scope>
    <source>
        <strain evidence="4">B12</strain>
    </source>
</reference>
<sequence>MVTNLPAEAKAKWLKVMDAKTPEEKFQALQEFLKEVPKHKGTENLVYWAKRRMAELREEMEVRKSKKSGGFSLFVEKEGAGQAILIGDLLLRSLIMKKLTNVKQEFNELPVPGMVKYEDVQIQLVNPPKSLPLTKTIGLIRNADEVIIVVNNKEELSFMRNLLEENNILLRKPKGRVIIERTRYGISGIRIVNLGKLVDVDEKAVRDYIESFGIKSAIVKIIGEVALDDIEKSMFEAVSYKPTVIISKERFDIGEFPILSIDQIDKLPKLLFEMLEVIRIYTKEPGEEPTKDPLILKKGSTVLDVARKLHSSLAENFRYARVWGRSVKFQGQKVGPSHVLEDKDIVEIHVK</sequence>
<evidence type="ECO:0000256" key="1">
    <source>
        <dbReference type="ARBA" id="ARBA00022741"/>
    </source>
</evidence>
<dbReference type="PANTHER" id="PTHR43127">
    <property type="entry name" value="DEVELOPMENTALLY-REGULATED GTP-BINDING PROTEIN 2"/>
    <property type="match status" value="1"/>
</dbReference>
<gene>
    <name evidence="4" type="ORF">J5U23_01212</name>
</gene>